<keyword evidence="7" id="KW-0238">DNA-binding</keyword>
<evidence type="ECO:0000256" key="10">
    <source>
        <dbReference type="PIRSR" id="PIRSR602481-2"/>
    </source>
</evidence>
<keyword evidence="4" id="KW-0678">Repressor</keyword>
<comment type="cofactor">
    <cofactor evidence="9">
        <name>Zn(2+)</name>
        <dbReference type="ChEBI" id="CHEBI:29105"/>
    </cofactor>
    <text evidence="9">Binds 1 zinc ion per subunit.</text>
</comment>
<comment type="caution">
    <text evidence="11">The sequence shown here is derived from an EMBL/GenBank/DDBJ whole genome shotgun (WGS) entry which is preliminary data.</text>
</comment>
<reference evidence="11 12" key="1">
    <citation type="submission" date="2018-04" db="EMBL/GenBank/DDBJ databases">
        <title>Camelliibacillus theae gen. nov., sp. nov., isolated from Pu'er tea.</title>
        <authorList>
            <person name="Niu L."/>
        </authorList>
    </citation>
    <scope>NUCLEOTIDE SEQUENCE [LARGE SCALE GENOMIC DNA]</scope>
    <source>
        <strain evidence="11 12">T8</strain>
    </source>
</reference>
<name>A0A2U1JTT8_9BACI</name>
<keyword evidence="10" id="KW-0408">Iron</keyword>
<evidence type="ECO:0000256" key="1">
    <source>
        <dbReference type="ARBA" id="ARBA00004496"/>
    </source>
</evidence>
<dbReference type="Proteomes" id="UP000245998">
    <property type="component" value="Unassembled WGS sequence"/>
</dbReference>
<gene>
    <name evidence="11" type="ORF">DCC39_15230</name>
</gene>
<evidence type="ECO:0000256" key="2">
    <source>
        <dbReference type="ARBA" id="ARBA00007957"/>
    </source>
</evidence>
<keyword evidence="3" id="KW-0963">Cytoplasm</keyword>
<dbReference type="InterPro" id="IPR043135">
    <property type="entry name" value="Fur_C"/>
</dbReference>
<sequence>MTVNEYMNQLKKRGYKKTDKREEMIRIFEREKRYLSAKEMLHSMQSTFPGLSLDTVYRNLSLFEQLDIVETTDLNGERIYRLNCSKGDHHHHLICLSCGKSRLIDICPLDALSEPPSEFVITDHKFELYGYCKECC</sequence>
<dbReference type="PANTHER" id="PTHR33202:SF1">
    <property type="entry name" value="FERRIC UPTAKE REGULATION PROTEIN"/>
    <property type="match status" value="1"/>
</dbReference>
<accession>A0A2U1JTT8</accession>
<comment type="similarity">
    <text evidence="2">Belongs to the Fur family.</text>
</comment>
<dbReference type="Gene3D" id="1.10.10.10">
    <property type="entry name" value="Winged helix-like DNA-binding domain superfamily/Winged helix DNA-binding domain"/>
    <property type="match status" value="1"/>
</dbReference>
<evidence type="ECO:0000256" key="9">
    <source>
        <dbReference type="PIRSR" id="PIRSR602481-1"/>
    </source>
</evidence>
<dbReference type="InterPro" id="IPR002481">
    <property type="entry name" value="FUR"/>
</dbReference>
<organism evidence="11 12">
    <name type="scientific">Pueribacillus theae</name>
    <dbReference type="NCBI Taxonomy" id="2171751"/>
    <lineage>
        <taxon>Bacteria</taxon>
        <taxon>Bacillati</taxon>
        <taxon>Bacillota</taxon>
        <taxon>Bacilli</taxon>
        <taxon>Bacillales</taxon>
        <taxon>Bacillaceae</taxon>
        <taxon>Pueribacillus</taxon>
    </lineage>
</organism>
<feature type="binding site" evidence="10">
    <location>
        <position position="124"/>
    </location>
    <ligand>
        <name>Fe cation</name>
        <dbReference type="ChEBI" id="CHEBI:24875"/>
    </ligand>
</feature>
<feature type="binding site" evidence="9">
    <location>
        <position position="95"/>
    </location>
    <ligand>
        <name>Zn(2+)</name>
        <dbReference type="ChEBI" id="CHEBI:29105"/>
    </ligand>
</feature>
<dbReference type="AlphaFoldDB" id="A0A2U1JTT8"/>
<dbReference type="EMBL" id="QCZG01000039">
    <property type="protein sequence ID" value="PWA08283.1"/>
    <property type="molecule type" value="Genomic_DNA"/>
</dbReference>
<keyword evidence="12" id="KW-1185">Reference proteome</keyword>
<dbReference type="GO" id="GO:0000976">
    <property type="term" value="F:transcription cis-regulatory region binding"/>
    <property type="evidence" value="ECO:0007669"/>
    <property type="project" value="TreeGrafter"/>
</dbReference>
<proteinExistence type="inferred from homology"/>
<feature type="binding site" evidence="10">
    <location>
        <position position="89"/>
    </location>
    <ligand>
        <name>Fe cation</name>
        <dbReference type="ChEBI" id="CHEBI:24875"/>
    </ligand>
</feature>
<dbReference type="InterPro" id="IPR036390">
    <property type="entry name" value="WH_DNA-bd_sf"/>
</dbReference>
<evidence type="ECO:0000256" key="6">
    <source>
        <dbReference type="ARBA" id="ARBA00023015"/>
    </source>
</evidence>
<dbReference type="OrthoDB" id="8659436at2"/>
<comment type="cofactor">
    <cofactor evidence="10">
        <name>Mn(2+)</name>
        <dbReference type="ChEBI" id="CHEBI:29035"/>
    </cofactor>
    <cofactor evidence="10">
        <name>Fe(2+)</name>
        <dbReference type="ChEBI" id="CHEBI:29033"/>
    </cofactor>
    <text evidence="10">Binds 1 Mn(2+) or Fe(2+) ion per subunit.</text>
</comment>
<comment type="subcellular location">
    <subcellularLocation>
        <location evidence="1">Cytoplasm</location>
    </subcellularLocation>
</comment>
<dbReference type="PANTHER" id="PTHR33202">
    <property type="entry name" value="ZINC UPTAKE REGULATION PROTEIN"/>
    <property type="match status" value="1"/>
</dbReference>
<dbReference type="GO" id="GO:0003700">
    <property type="term" value="F:DNA-binding transcription factor activity"/>
    <property type="evidence" value="ECO:0007669"/>
    <property type="project" value="InterPro"/>
</dbReference>
<dbReference type="GO" id="GO:1900376">
    <property type="term" value="P:regulation of secondary metabolite biosynthetic process"/>
    <property type="evidence" value="ECO:0007669"/>
    <property type="project" value="TreeGrafter"/>
</dbReference>
<evidence type="ECO:0000256" key="4">
    <source>
        <dbReference type="ARBA" id="ARBA00022491"/>
    </source>
</evidence>
<evidence type="ECO:0000256" key="3">
    <source>
        <dbReference type="ARBA" id="ARBA00022490"/>
    </source>
</evidence>
<evidence type="ECO:0000256" key="5">
    <source>
        <dbReference type="ARBA" id="ARBA00022833"/>
    </source>
</evidence>
<keyword evidence="9" id="KW-0479">Metal-binding</keyword>
<feature type="binding site" evidence="9">
    <location>
        <position position="135"/>
    </location>
    <ligand>
        <name>Zn(2+)</name>
        <dbReference type="ChEBI" id="CHEBI:29105"/>
    </ligand>
</feature>
<keyword evidence="5 9" id="KW-0862">Zinc</keyword>
<dbReference type="InterPro" id="IPR036388">
    <property type="entry name" value="WH-like_DNA-bd_sf"/>
</dbReference>
<dbReference type="SUPFAM" id="SSF46785">
    <property type="entry name" value="Winged helix' DNA-binding domain"/>
    <property type="match status" value="1"/>
</dbReference>
<keyword evidence="6" id="KW-0805">Transcription regulation</keyword>
<dbReference type="Pfam" id="PF01475">
    <property type="entry name" value="FUR"/>
    <property type="match status" value="1"/>
</dbReference>
<dbReference type="RefSeq" id="WP_116555759.1">
    <property type="nucleotide sequence ID" value="NZ_QCZG01000039.1"/>
</dbReference>
<evidence type="ECO:0000256" key="7">
    <source>
        <dbReference type="ARBA" id="ARBA00023125"/>
    </source>
</evidence>
<evidence type="ECO:0000313" key="11">
    <source>
        <dbReference type="EMBL" id="PWA08283.1"/>
    </source>
</evidence>
<dbReference type="CDD" id="cd07153">
    <property type="entry name" value="Fur_like"/>
    <property type="match status" value="1"/>
</dbReference>
<evidence type="ECO:0000313" key="12">
    <source>
        <dbReference type="Proteomes" id="UP000245998"/>
    </source>
</evidence>
<dbReference type="GO" id="GO:0005737">
    <property type="term" value="C:cytoplasm"/>
    <property type="evidence" value="ECO:0007669"/>
    <property type="project" value="UniProtKB-SubCell"/>
</dbReference>
<feature type="binding site" evidence="9">
    <location>
        <position position="132"/>
    </location>
    <ligand>
        <name>Zn(2+)</name>
        <dbReference type="ChEBI" id="CHEBI:29105"/>
    </ligand>
</feature>
<dbReference type="GO" id="GO:0045892">
    <property type="term" value="P:negative regulation of DNA-templated transcription"/>
    <property type="evidence" value="ECO:0007669"/>
    <property type="project" value="TreeGrafter"/>
</dbReference>
<protein>
    <submittedName>
        <fullName evidence="11">Transcriptional repressor</fullName>
    </submittedName>
</protein>
<feature type="binding site" evidence="9">
    <location>
        <position position="98"/>
    </location>
    <ligand>
        <name>Zn(2+)</name>
        <dbReference type="ChEBI" id="CHEBI:29105"/>
    </ligand>
</feature>
<dbReference type="Gene3D" id="3.30.1490.190">
    <property type="match status" value="1"/>
</dbReference>
<dbReference type="GO" id="GO:0008270">
    <property type="term" value="F:zinc ion binding"/>
    <property type="evidence" value="ECO:0007669"/>
    <property type="project" value="TreeGrafter"/>
</dbReference>
<keyword evidence="8" id="KW-0804">Transcription</keyword>
<evidence type="ECO:0000256" key="8">
    <source>
        <dbReference type="ARBA" id="ARBA00023163"/>
    </source>
</evidence>